<reference evidence="4" key="1">
    <citation type="journal article" date="2021" name="PeerJ">
        <title>Extensive microbial diversity within the chicken gut microbiome revealed by metagenomics and culture.</title>
        <authorList>
            <person name="Gilroy R."/>
            <person name="Ravi A."/>
            <person name="Getino M."/>
            <person name="Pursley I."/>
            <person name="Horton D.L."/>
            <person name="Alikhan N.F."/>
            <person name="Baker D."/>
            <person name="Gharbi K."/>
            <person name="Hall N."/>
            <person name="Watson M."/>
            <person name="Adriaenssens E.M."/>
            <person name="Foster-Nyarko E."/>
            <person name="Jarju S."/>
            <person name="Secka A."/>
            <person name="Antonio M."/>
            <person name="Oren A."/>
            <person name="Chaudhuri R.R."/>
            <person name="La Ragione R."/>
            <person name="Hildebrand F."/>
            <person name="Pallen M.J."/>
        </authorList>
    </citation>
    <scope>NUCLEOTIDE SEQUENCE</scope>
    <source>
        <strain evidence="4">2189</strain>
    </source>
</reference>
<dbReference type="Proteomes" id="UP000886847">
    <property type="component" value="Unassembled WGS sequence"/>
</dbReference>
<organism evidence="4 5">
    <name type="scientific">Candidatus Borkfalkia faecavium</name>
    <dbReference type="NCBI Taxonomy" id="2838508"/>
    <lineage>
        <taxon>Bacteria</taxon>
        <taxon>Bacillati</taxon>
        <taxon>Bacillota</taxon>
        <taxon>Clostridia</taxon>
        <taxon>Christensenellales</taxon>
        <taxon>Christensenellaceae</taxon>
        <taxon>Candidatus Borkfalkia</taxon>
    </lineage>
</organism>
<feature type="coiled-coil region" evidence="1">
    <location>
        <begin position="456"/>
        <end position="493"/>
    </location>
</feature>
<dbReference type="PROSITE" id="PS51737">
    <property type="entry name" value="RECOMBINASE_DNA_BIND"/>
    <property type="match status" value="1"/>
</dbReference>
<evidence type="ECO:0000259" key="2">
    <source>
        <dbReference type="PROSITE" id="PS51736"/>
    </source>
</evidence>
<evidence type="ECO:0000313" key="5">
    <source>
        <dbReference type="Proteomes" id="UP000886847"/>
    </source>
</evidence>
<dbReference type="InterPro" id="IPR025827">
    <property type="entry name" value="Zn_ribbon_recom_dom"/>
</dbReference>
<dbReference type="PANTHER" id="PTHR30461:SF23">
    <property type="entry name" value="DNA RECOMBINASE-RELATED"/>
    <property type="match status" value="1"/>
</dbReference>
<dbReference type="Pfam" id="PF13408">
    <property type="entry name" value="Zn_ribbon_recom"/>
    <property type="match status" value="1"/>
</dbReference>
<keyword evidence="1" id="KW-0175">Coiled coil</keyword>
<dbReference type="InterPro" id="IPR011109">
    <property type="entry name" value="DNA_bind_recombinase_dom"/>
</dbReference>
<dbReference type="GO" id="GO:0000150">
    <property type="term" value="F:DNA strand exchange activity"/>
    <property type="evidence" value="ECO:0007669"/>
    <property type="project" value="InterPro"/>
</dbReference>
<evidence type="ECO:0000256" key="1">
    <source>
        <dbReference type="SAM" id="Coils"/>
    </source>
</evidence>
<dbReference type="GO" id="GO:0003677">
    <property type="term" value="F:DNA binding"/>
    <property type="evidence" value="ECO:0007669"/>
    <property type="project" value="InterPro"/>
</dbReference>
<feature type="domain" description="Resolvase/invertase-type recombinase catalytic" evidence="2">
    <location>
        <begin position="9"/>
        <end position="160"/>
    </location>
</feature>
<evidence type="ECO:0000313" key="4">
    <source>
        <dbReference type="EMBL" id="HIX50365.1"/>
    </source>
</evidence>
<name>A0A9D2AUG7_9FIRM</name>
<reference evidence="4" key="2">
    <citation type="submission" date="2021-04" db="EMBL/GenBank/DDBJ databases">
        <authorList>
            <person name="Gilroy R."/>
        </authorList>
    </citation>
    <scope>NUCLEOTIDE SEQUENCE</scope>
    <source>
        <strain evidence="4">2189</strain>
    </source>
</reference>
<feature type="domain" description="Recombinase" evidence="3">
    <location>
        <begin position="168"/>
        <end position="309"/>
    </location>
</feature>
<comment type="caution">
    <text evidence="4">The sequence shown here is derived from an EMBL/GenBank/DDBJ whole genome shotgun (WGS) entry which is preliminary data.</text>
</comment>
<dbReference type="Pfam" id="PF00239">
    <property type="entry name" value="Resolvase"/>
    <property type="match status" value="1"/>
</dbReference>
<dbReference type="Gene3D" id="3.90.1750.20">
    <property type="entry name" value="Putative Large Serine Recombinase, Chain B, Domain 2"/>
    <property type="match status" value="1"/>
</dbReference>
<proteinExistence type="predicted"/>
<dbReference type="InterPro" id="IPR006119">
    <property type="entry name" value="Resolv_N"/>
</dbReference>
<gene>
    <name evidence="4" type="ORF">H9851_03685</name>
</gene>
<dbReference type="Pfam" id="PF14287">
    <property type="entry name" value="DUF4368"/>
    <property type="match status" value="1"/>
</dbReference>
<dbReference type="InterPro" id="IPR036162">
    <property type="entry name" value="Resolvase-like_N_sf"/>
</dbReference>
<accession>A0A9D2AUG7</accession>
<protein>
    <submittedName>
        <fullName evidence="4">Recombinase family protein</fullName>
    </submittedName>
</protein>
<dbReference type="InterPro" id="IPR025378">
    <property type="entry name" value="DUF4368"/>
</dbReference>
<dbReference type="PROSITE" id="PS51736">
    <property type="entry name" value="RECOMBINASES_3"/>
    <property type="match status" value="1"/>
</dbReference>
<dbReference type="PANTHER" id="PTHR30461">
    <property type="entry name" value="DNA-INVERTASE FROM LAMBDOID PROPHAGE"/>
    <property type="match status" value="1"/>
</dbReference>
<dbReference type="AlphaFoldDB" id="A0A9D2AUG7"/>
<dbReference type="EMBL" id="DXEW01000020">
    <property type="protein sequence ID" value="HIX50365.1"/>
    <property type="molecule type" value="Genomic_DNA"/>
</dbReference>
<evidence type="ECO:0000259" key="3">
    <source>
        <dbReference type="PROSITE" id="PS51737"/>
    </source>
</evidence>
<dbReference type="Pfam" id="PF07508">
    <property type="entry name" value="Recombinase"/>
    <property type="match status" value="1"/>
</dbReference>
<dbReference type="SUPFAM" id="SSF53041">
    <property type="entry name" value="Resolvase-like"/>
    <property type="match status" value="1"/>
</dbReference>
<sequence>MKIKSNNCIVGIYVRLSRDDERAGESLSIENQKSLLVRYVNEKGWILHDIYVDDGISGTTFEREGVQRLLADAKSGIINTILVKDMSRFGRNYIQIGQYIDYVFPMYHIRFIAVSDNIDTGSDNTVAMDMMPITNVFNEWYAANTSRKVRQIFIANAKRGKSNMSHPPYGYLFSDDGSRKFVINTEVSPNVERIFEMRASGLPPARIAERFNEEHITTPQDYKAQRFGKYAAIKTYHLWTDASVRKILDNPAYIGNLALQRRTSVSFKNHKAVYRPEEEWIVTENAHPAIISKELWRRVKEVEKSVSQGKKTRKGYTHPLSGFLFCADCGGKMKLDYYALKHNGEVTGIVYTFNCGNHKRLGKAYCSSHYIKAKDLEKFVLDDIKAMASCVTLNEAEVRKQYLERKTKLAEEELMHNRNEFDQKRRRCDKLDQLIETAFEEKIAGNMPEDLCVKLIERYSTERRQLLGEIEAMDKQEALIANVQNDADDFIARVKKHMFDVTLTRALCFELIDKIVIGRAVSGEPQNIEIYYKVDLNFIQ</sequence>
<dbReference type="Gene3D" id="3.40.50.1390">
    <property type="entry name" value="Resolvase, N-terminal catalytic domain"/>
    <property type="match status" value="1"/>
</dbReference>
<dbReference type="SMART" id="SM00857">
    <property type="entry name" value="Resolvase"/>
    <property type="match status" value="1"/>
</dbReference>
<dbReference type="InterPro" id="IPR038109">
    <property type="entry name" value="DNA_bind_recomb_sf"/>
</dbReference>
<dbReference type="InterPro" id="IPR050639">
    <property type="entry name" value="SSR_resolvase"/>
</dbReference>